<dbReference type="GO" id="GO:0044780">
    <property type="term" value="P:bacterial-type flagellum assembly"/>
    <property type="evidence" value="ECO:0007669"/>
    <property type="project" value="InterPro"/>
</dbReference>
<dbReference type="EMBL" id="LZYZ01000001">
    <property type="protein sequence ID" value="OOM16279.1"/>
    <property type="molecule type" value="Genomic_DNA"/>
</dbReference>
<dbReference type="Pfam" id="PF22638">
    <property type="entry name" value="FlgK_D1"/>
    <property type="match status" value="1"/>
</dbReference>
<feature type="domain" description="Flagellar basal-body/hook protein C-terminal" evidence="8">
    <location>
        <begin position="572"/>
        <end position="611"/>
    </location>
</feature>
<keyword evidence="10" id="KW-0969">Cilium</keyword>
<dbReference type="GO" id="GO:0009424">
    <property type="term" value="C:bacterial-type flagellum hook"/>
    <property type="evidence" value="ECO:0007669"/>
    <property type="project" value="InterPro"/>
</dbReference>
<protein>
    <recommendedName>
        <fullName evidence="4">Flagellar hook-associated protein 1</fullName>
    </recommendedName>
</protein>
<dbReference type="NCBIfam" id="TIGR02492">
    <property type="entry name" value="flgK_ends"/>
    <property type="match status" value="1"/>
</dbReference>
<feature type="domain" description="Flagellar basal body rod protein N-terminal" evidence="7">
    <location>
        <begin position="10"/>
        <end position="37"/>
    </location>
</feature>
<dbReference type="SUPFAM" id="SSF64518">
    <property type="entry name" value="Phase 1 flagellin"/>
    <property type="match status" value="2"/>
</dbReference>
<evidence type="ECO:0000256" key="5">
    <source>
        <dbReference type="ARBA" id="ARBA00022525"/>
    </source>
</evidence>
<dbReference type="Pfam" id="PF06429">
    <property type="entry name" value="Flg_bbr_C"/>
    <property type="match status" value="1"/>
</dbReference>
<dbReference type="RefSeq" id="WP_077864012.1">
    <property type="nucleotide sequence ID" value="NZ_LZYZ01000001.1"/>
</dbReference>
<dbReference type="PANTHER" id="PTHR30033">
    <property type="entry name" value="FLAGELLAR HOOK-ASSOCIATED PROTEIN 1"/>
    <property type="match status" value="1"/>
</dbReference>
<comment type="caution">
    <text evidence="10">The sequence shown here is derived from an EMBL/GenBank/DDBJ whole genome shotgun (WGS) entry which is preliminary data.</text>
</comment>
<dbReference type="GO" id="GO:0005576">
    <property type="term" value="C:extracellular region"/>
    <property type="evidence" value="ECO:0007669"/>
    <property type="project" value="UniProtKB-SubCell"/>
</dbReference>
<evidence type="ECO:0000256" key="2">
    <source>
        <dbReference type="ARBA" id="ARBA00004613"/>
    </source>
</evidence>
<dbReference type="InterPro" id="IPR001444">
    <property type="entry name" value="Flag_bb_rod_N"/>
</dbReference>
<comment type="subcellular location">
    <subcellularLocation>
        <location evidence="1">Bacterial flagellum</location>
    </subcellularLocation>
    <subcellularLocation>
        <location evidence="2">Secreted</location>
    </subcellularLocation>
</comment>
<reference evidence="10 11" key="1">
    <citation type="submission" date="2016-05" db="EMBL/GenBank/DDBJ databases">
        <title>Microbial solvent formation.</title>
        <authorList>
            <person name="Poehlein A."/>
            <person name="Montoya Solano J.D."/>
            <person name="Flitsch S."/>
            <person name="Krabben P."/>
            <person name="Duerre P."/>
            <person name="Daniel R."/>
        </authorList>
    </citation>
    <scope>NUCLEOTIDE SEQUENCE [LARGE SCALE GENOMIC DNA]</scope>
    <source>
        <strain evidence="10 11">L1-8</strain>
    </source>
</reference>
<proteinExistence type="inferred from homology"/>
<evidence type="ECO:0000313" key="11">
    <source>
        <dbReference type="Proteomes" id="UP000191154"/>
    </source>
</evidence>
<evidence type="ECO:0000259" key="9">
    <source>
        <dbReference type="Pfam" id="PF22638"/>
    </source>
</evidence>
<gene>
    <name evidence="10" type="primary">flgK</name>
    <name evidence="10" type="ORF">CLOSAC_05500</name>
</gene>
<evidence type="ECO:0000259" key="7">
    <source>
        <dbReference type="Pfam" id="PF00460"/>
    </source>
</evidence>
<name>A0A1S8NIH8_CLOSA</name>
<keyword evidence="10" id="KW-0966">Cell projection</keyword>
<evidence type="ECO:0000256" key="6">
    <source>
        <dbReference type="ARBA" id="ARBA00023143"/>
    </source>
</evidence>
<comment type="similarity">
    <text evidence="3">Belongs to the flagella basal body rod proteins family.</text>
</comment>
<dbReference type="GO" id="GO:0005198">
    <property type="term" value="F:structural molecule activity"/>
    <property type="evidence" value="ECO:0007669"/>
    <property type="project" value="InterPro"/>
</dbReference>
<evidence type="ECO:0000256" key="3">
    <source>
        <dbReference type="ARBA" id="ARBA00009677"/>
    </source>
</evidence>
<dbReference type="Pfam" id="PF00460">
    <property type="entry name" value="Flg_bb_rod"/>
    <property type="match status" value="1"/>
</dbReference>
<dbReference type="Proteomes" id="UP000191154">
    <property type="component" value="Unassembled WGS sequence"/>
</dbReference>
<accession>A0A1S8NIH8</accession>
<dbReference type="AlphaFoldDB" id="A0A1S8NIH8"/>
<dbReference type="PANTHER" id="PTHR30033:SF1">
    <property type="entry name" value="FLAGELLAR HOOK-ASSOCIATED PROTEIN 1"/>
    <property type="match status" value="1"/>
</dbReference>
<keyword evidence="10" id="KW-0282">Flagellum</keyword>
<dbReference type="InterPro" id="IPR053927">
    <property type="entry name" value="FlgK_helical"/>
</dbReference>
<evidence type="ECO:0000313" key="10">
    <source>
        <dbReference type="EMBL" id="OOM16279.1"/>
    </source>
</evidence>
<organism evidence="10 11">
    <name type="scientific">Clostridium saccharobutylicum</name>
    <dbReference type="NCBI Taxonomy" id="169679"/>
    <lineage>
        <taxon>Bacteria</taxon>
        <taxon>Bacillati</taxon>
        <taxon>Bacillota</taxon>
        <taxon>Clostridia</taxon>
        <taxon>Eubacteriales</taxon>
        <taxon>Clostridiaceae</taxon>
        <taxon>Clostridium</taxon>
    </lineage>
</organism>
<sequence length="615" mass="66596">MSGLFDTFTIAKRGLNVNQSAINTTSHNIANANTEGYSRQRAVAETTKPFGGMSRFDTCSVGQVGTGAEIASIQRIRDSFIDYQVRNEDGKLANYKVKSDMLSKVEDIFGEPSDKGIQALFSEFYSSFQELAKTPEKTAARTVAVQKASALANALNSTYTKLEKANADAQELLQTNVTDVNSYLDQINELNKQITSVSAVGQTPNDLMDKRDNLLDKLSGKFGITIERKDKEAIDLKAEGFQKSSNVIDNLVNSSPTDENYTRLSYVKEASISDDNSTMTVSYYPLGNSQAAPKTLTITGLNKTTAASLKESLEQNRILTANKDGEITVRNSTTDATTGKATCTTEVLHDGDSVALSKFNAMFKTYESDATNSVDDKTIKGDIAGNQSTQNRIKDYMDDLNKIATGLAYCVNAVQTGSSDAASPLKDVNDNDFQSIFVNGKTSTSDDGITAKNITVNQKIIDDVSLVNCSSTNTSGERNGDRAQVIADLGTLKMNISDIDSITSRKDFFSTTSKIGVTLSGGIKLSGNTSGKTIDNYYKDMISALGTDSQEANRNTATEEVQVENLQLQRTSVSGVSLDEEMTNLIQFQHAYQANAKIISTVDELLDVVINGLKK</sequence>
<dbReference type="InterPro" id="IPR010930">
    <property type="entry name" value="Flg_bb/hook_C_dom"/>
</dbReference>
<evidence type="ECO:0000256" key="1">
    <source>
        <dbReference type="ARBA" id="ARBA00004365"/>
    </source>
</evidence>
<evidence type="ECO:0000259" key="8">
    <source>
        <dbReference type="Pfam" id="PF06429"/>
    </source>
</evidence>
<evidence type="ECO:0000256" key="4">
    <source>
        <dbReference type="ARBA" id="ARBA00016244"/>
    </source>
</evidence>
<dbReference type="PRINTS" id="PR01005">
    <property type="entry name" value="FLGHOOKAP1"/>
</dbReference>
<keyword evidence="6" id="KW-0975">Bacterial flagellum</keyword>
<dbReference type="InterPro" id="IPR002371">
    <property type="entry name" value="FlgK"/>
</dbReference>
<feature type="domain" description="Flagellar hook-associated protein FlgK helical" evidence="9">
    <location>
        <begin position="102"/>
        <end position="266"/>
    </location>
</feature>
<keyword evidence="5" id="KW-0964">Secreted</keyword>